<evidence type="ECO:0000313" key="2">
    <source>
        <dbReference type="Ensembl" id="ENSCRFP00000011165.1"/>
    </source>
</evidence>
<dbReference type="Proteomes" id="UP000694396">
    <property type="component" value="Unplaced"/>
</dbReference>
<keyword evidence="3" id="KW-1185">Reference proteome</keyword>
<evidence type="ECO:0000313" key="3">
    <source>
        <dbReference type="Proteomes" id="UP000694396"/>
    </source>
</evidence>
<feature type="region of interest" description="Disordered" evidence="1">
    <location>
        <begin position="48"/>
        <end position="67"/>
    </location>
</feature>
<reference evidence="2" key="1">
    <citation type="submission" date="2025-08" db="UniProtKB">
        <authorList>
            <consortium name="Ensembl"/>
        </authorList>
    </citation>
    <scope>IDENTIFICATION</scope>
</reference>
<reference evidence="2" key="2">
    <citation type="submission" date="2025-09" db="UniProtKB">
        <authorList>
            <consortium name="Ensembl"/>
        </authorList>
    </citation>
    <scope>IDENTIFICATION</scope>
</reference>
<evidence type="ECO:0000256" key="1">
    <source>
        <dbReference type="SAM" id="MobiDB-lite"/>
    </source>
</evidence>
<accession>A0A8C3QTP8</accession>
<sequence>PFGYISNLNFSPSHSCHSLPRMSPLTSAGEGQGAGQALLVTVAQTPRVGTSRVQNSHSQHHSPAQAGAARLLWEKPSPSCRNLSKACRALTLSPQLEPCTHLGTRLQAQQRGKSPEHSFIYLKGFWSGKE</sequence>
<dbReference type="AlphaFoldDB" id="A0A8C3QTP8"/>
<name>A0A8C3QTP8_9PASS</name>
<dbReference type="Ensembl" id="ENSCRFT00000011557.1">
    <property type="protein sequence ID" value="ENSCRFP00000011165.1"/>
    <property type="gene ID" value="ENSCRFG00000008692.1"/>
</dbReference>
<protein>
    <submittedName>
        <fullName evidence="2">Uncharacterized protein</fullName>
    </submittedName>
</protein>
<organism evidence="2 3">
    <name type="scientific">Cyanoderma ruficeps</name>
    <name type="common">rufous-capped babbler</name>
    <dbReference type="NCBI Taxonomy" id="181631"/>
    <lineage>
        <taxon>Eukaryota</taxon>
        <taxon>Metazoa</taxon>
        <taxon>Chordata</taxon>
        <taxon>Craniata</taxon>
        <taxon>Vertebrata</taxon>
        <taxon>Euteleostomi</taxon>
        <taxon>Archelosauria</taxon>
        <taxon>Archosauria</taxon>
        <taxon>Dinosauria</taxon>
        <taxon>Saurischia</taxon>
        <taxon>Theropoda</taxon>
        <taxon>Coelurosauria</taxon>
        <taxon>Aves</taxon>
        <taxon>Neognathae</taxon>
        <taxon>Neoaves</taxon>
        <taxon>Telluraves</taxon>
        <taxon>Australaves</taxon>
        <taxon>Passeriformes</taxon>
        <taxon>Sylvioidea</taxon>
        <taxon>Timaliidae</taxon>
        <taxon>Cyanoderma</taxon>
    </lineage>
</organism>
<feature type="compositionally biased region" description="Polar residues" evidence="1">
    <location>
        <begin position="48"/>
        <end position="57"/>
    </location>
</feature>
<proteinExistence type="predicted"/>